<name>C0ZAB1_BREBN</name>
<dbReference type="Proteomes" id="UP000001877">
    <property type="component" value="Chromosome"/>
</dbReference>
<dbReference type="AlphaFoldDB" id="C0ZAB1"/>
<dbReference type="KEGG" id="bbe:BBR47_17430"/>
<dbReference type="HOGENOM" id="CLU_2463044_0_0_9"/>
<evidence type="ECO:0000313" key="2">
    <source>
        <dbReference type="Proteomes" id="UP000001877"/>
    </source>
</evidence>
<protein>
    <submittedName>
        <fullName evidence="1">Uncharacterized protein</fullName>
    </submittedName>
</protein>
<keyword evidence="2" id="KW-1185">Reference proteome</keyword>
<reference evidence="1 2" key="1">
    <citation type="submission" date="2005-03" db="EMBL/GenBank/DDBJ databases">
        <title>Brevibacillus brevis strain 47, complete genome.</title>
        <authorList>
            <person name="Hosoyama A."/>
            <person name="Yamada R."/>
            <person name="Hongo Y."/>
            <person name="Terui Y."/>
            <person name="Ankai A."/>
            <person name="Masuyama W."/>
            <person name="Sekiguchi M."/>
            <person name="Takeda T."/>
            <person name="Asano K."/>
            <person name="Ohji S."/>
            <person name="Ichikawa N."/>
            <person name="Narita S."/>
            <person name="Aoki N."/>
            <person name="Miura H."/>
            <person name="Matsushita S."/>
            <person name="Sekigawa T."/>
            <person name="Yamagata H."/>
            <person name="Yoshikawa H."/>
            <person name="Udaka S."/>
            <person name="Tanikawa S."/>
            <person name="Fujita N."/>
        </authorList>
    </citation>
    <scope>NUCLEOTIDE SEQUENCE [LARGE SCALE GENOMIC DNA]</scope>
    <source>
        <strain evidence="2">47 / JCM 6285 / NBRC 100599</strain>
    </source>
</reference>
<dbReference type="EMBL" id="AP008955">
    <property type="protein sequence ID" value="BAH42720.1"/>
    <property type="molecule type" value="Genomic_DNA"/>
</dbReference>
<proteinExistence type="predicted"/>
<accession>C0ZAB1</accession>
<evidence type="ECO:0000313" key="1">
    <source>
        <dbReference type="EMBL" id="BAH42720.1"/>
    </source>
</evidence>
<sequence>MNDAVHGIPSVSHVPYQIDRRMGITSFRLLQAVCEIIIVPPMDDHDGQGHTLSASFFSPYFMYVTDNKKRAYAFFPKTSLLPSNFRRE</sequence>
<organism evidence="1 2">
    <name type="scientific">Brevibacillus brevis (strain 47 / JCM 6285 / NBRC 100599)</name>
    <dbReference type="NCBI Taxonomy" id="358681"/>
    <lineage>
        <taxon>Bacteria</taxon>
        <taxon>Bacillati</taxon>
        <taxon>Bacillota</taxon>
        <taxon>Bacilli</taxon>
        <taxon>Bacillales</taxon>
        <taxon>Paenibacillaceae</taxon>
        <taxon>Brevibacillus</taxon>
    </lineage>
</organism>
<dbReference type="STRING" id="358681.BBR47_17430"/>
<gene>
    <name evidence="1" type="ordered locus">BBR47_17430</name>
</gene>